<comment type="caution">
    <text evidence="3">The sequence shown here is derived from an EMBL/GenBank/DDBJ whole genome shotgun (WGS) entry which is preliminary data.</text>
</comment>
<gene>
    <name evidence="3" type="ORF">QQ008_02410</name>
</gene>
<dbReference type="PROSITE" id="PS50110">
    <property type="entry name" value="RESPONSE_REGULATORY"/>
    <property type="match status" value="1"/>
</dbReference>
<dbReference type="SUPFAM" id="SSF52172">
    <property type="entry name" value="CheY-like"/>
    <property type="match status" value="1"/>
</dbReference>
<dbReference type="Proteomes" id="UP001172082">
    <property type="component" value="Unassembled WGS sequence"/>
</dbReference>
<dbReference type="RefSeq" id="WP_346750212.1">
    <property type="nucleotide sequence ID" value="NZ_JAUJEA010000001.1"/>
</dbReference>
<dbReference type="Gene3D" id="3.40.50.2300">
    <property type="match status" value="1"/>
</dbReference>
<dbReference type="Pfam" id="PF00072">
    <property type="entry name" value="Response_reg"/>
    <property type="match status" value="1"/>
</dbReference>
<feature type="domain" description="Response regulatory" evidence="2">
    <location>
        <begin position="5"/>
        <end position="120"/>
    </location>
</feature>
<evidence type="ECO:0000313" key="3">
    <source>
        <dbReference type="EMBL" id="MDN5200186.1"/>
    </source>
</evidence>
<proteinExistence type="predicted"/>
<organism evidence="3 4">
    <name type="scientific">Splendidivirga corallicola</name>
    <dbReference type="NCBI Taxonomy" id="3051826"/>
    <lineage>
        <taxon>Bacteria</taxon>
        <taxon>Pseudomonadati</taxon>
        <taxon>Bacteroidota</taxon>
        <taxon>Cytophagia</taxon>
        <taxon>Cytophagales</taxon>
        <taxon>Splendidivirgaceae</taxon>
        <taxon>Splendidivirga</taxon>
    </lineage>
</organism>
<dbReference type="InterPro" id="IPR011006">
    <property type="entry name" value="CheY-like_superfamily"/>
</dbReference>
<dbReference type="InterPro" id="IPR001789">
    <property type="entry name" value="Sig_transdc_resp-reg_receiver"/>
</dbReference>
<dbReference type="CDD" id="cd00156">
    <property type="entry name" value="REC"/>
    <property type="match status" value="1"/>
</dbReference>
<evidence type="ECO:0000256" key="1">
    <source>
        <dbReference type="PROSITE-ProRule" id="PRU00169"/>
    </source>
</evidence>
<keyword evidence="1" id="KW-0597">Phosphoprotein</keyword>
<dbReference type="EMBL" id="JAUJEA010000001">
    <property type="protein sequence ID" value="MDN5200186.1"/>
    <property type="molecule type" value="Genomic_DNA"/>
</dbReference>
<name>A0ABT8KHI8_9BACT</name>
<evidence type="ECO:0000313" key="4">
    <source>
        <dbReference type="Proteomes" id="UP001172082"/>
    </source>
</evidence>
<accession>A0ABT8KHI8</accession>
<evidence type="ECO:0000259" key="2">
    <source>
        <dbReference type="PROSITE" id="PS50110"/>
    </source>
</evidence>
<protein>
    <submittedName>
        <fullName evidence="3">Response regulator</fullName>
    </submittedName>
</protein>
<reference evidence="3" key="1">
    <citation type="submission" date="2023-06" db="EMBL/GenBank/DDBJ databases">
        <title>Genomic of Parafulvivirga corallium.</title>
        <authorList>
            <person name="Wang G."/>
        </authorList>
    </citation>
    <scope>NUCLEOTIDE SEQUENCE</scope>
    <source>
        <strain evidence="3">BMA10</strain>
    </source>
</reference>
<keyword evidence="4" id="KW-1185">Reference proteome</keyword>
<feature type="modified residue" description="4-aspartylphosphate" evidence="1">
    <location>
        <position position="54"/>
    </location>
</feature>
<sequence length="130" mass="14801">MAKLTIHIFTEDANLRENMVQQLNKEKGHKLVLYQNRTALMDSIDQKPDVIICDCSLSSKTAQEMLRSVRSSAPEVHIIFLGAKENDQKILELLNHGTFDHVIIQPDAISKIQRVITTISNFKDETNKNN</sequence>